<proteinExistence type="predicted"/>
<keyword evidence="2" id="KW-1185">Reference proteome</keyword>
<protein>
    <submittedName>
        <fullName evidence="1">Uncharacterized protein</fullName>
    </submittedName>
</protein>
<dbReference type="Proteomes" id="UP000305778">
    <property type="component" value="Unassembled WGS sequence"/>
</dbReference>
<dbReference type="EMBL" id="SUMC01000001">
    <property type="protein sequence ID" value="TKA13178.1"/>
    <property type="molecule type" value="Genomic_DNA"/>
</dbReference>
<dbReference type="RefSeq" id="WP_136721331.1">
    <property type="nucleotide sequence ID" value="NZ_SUMC01000001.1"/>
</dbReference>
<accession>A0A4U0SUE3</accession>
<evidence type="ECO:0000313" key="1">
    <source>
        <dbReference type="EMBL" id="TKA13178.1"/>
    </source>
</evidence>
<dbReference type="InterPro" id="IPR046224">
    <property type="entry name" value="DUF6257"/>
</dbReference>
<name>A0A4U0SUE3_9ACTN</name>
<dbReference type="Pfam" id="PF19771">
    <property type="entry name" value="DUF6257"/>
    <property type="match status" value="1"/>
</dbReference>
<dbReference type="OrthoDB" id="4327389at2"/>
<sequence>MAAEPQLTAGEVARIALLVGRMCKRSIAGPDVHQADLERRIARIKEGARKRAEQAAKKK</sequence>
<dbReference type="AlphaFoldDB" id="A0A4U0SUE3"/>
<gene>
    <name evidence="1" type="ORF">FCI23_00070</name>
</gene>
<reference evidence="1 2" key="1">
    <citation type="submission" date="2019-04" db="EMBL/GenBank/DDBJ databases">
        <title>Streptomyces oryziradicis sp. nov., a novel actinomycete isolated from rhizosphere soil of rice (Oryza sativa L.).</title>
        <authorList>
            <person name="Li C."/>
        </authorList>
    </citation>
    <scope>NUCLEOTIDE SEQUENCE [LARGE SCALE GENOMIC DNA]</scope>
    <source>
        <strain evidence="1 2">NEAU-C40</strain>
    </source>
</reference>
<evidence type="ECO:0000313" key="2">
    <source>
        <dbReference type="Proteomes" id="UP000305778"/>
    </source>
</evidence>
<comment type="caution">
    <text evidence="1">The sequence shown here is derived from an EMBL/GenBank/DDBJ whole genome shotgun (WGS) entry which is preliminary data.</text>
</comment>
<organism evidence="1 2">
    <name type="scientific">Actinacidiphila oryziradicis</name>
    <dbReference type="NCBI Taxonomy" id="2571141"/>
    <lineage>
        <taxon>Bacteria</taxon>
        <taxon>Bacillati</taxon>
        <taxon>Actinomycetota</taxon>
        <taxon>Actinomycetes</taxon>
        <taxon>Kitasatosporales</taxon>
        <taxon>Streptomycetaceae</taxon>
        <taxon>Actinacidiphila</taxon>
    </lineage>
</organism>